<dbReference type="EMBL" id="DYXR01000221">
    <property type="protein sequence ID" value="HJE77656.1"/>
    <property type="molecule type" value="Genomic_DNA"/>
</dbReference>
<feature type="transmembrane region" description="Helical" evidence="9">
    <location>
        <begin position="210"/>
        <end position="233"/>
    </location>
</feature>
<feature type="transmembrane region" description="Helical" evidence="9">
    <location>
        <begin position="97"/>
        <end position="123"/>
    </location>
</feature>
<dbReference type="CDD" id="cd06261">
    <property type="entry name" value="TM_PBP2"/>
    <property type="match status" value="1"/>
</dbReference>
<evidence type="ECO:0000256" key="2">
    <source>
        <dbReference type="ARBA" id="ARBA00009047"/>
    </source>
</evidence>
<feature type="compositionally biased region" description="Polar residues" evidence="10">
    <location>
        <begin position="1"/>
        <end position="15"/>
    </location>
</feature>
<name>A0A9D2UMV2_BREEP</name>
<feature type="transmembrane region" description="Helical" evidence="9">
    <location>
        <begin position="269"/>
        <end position="290"/>
    </location>
</feature>
<dbReference type="Proteomes" id="UP000743760">
    <property type="component" value="Unassembled WGS sequence"/>
</dbReference>
<dbReference type="InterPro" id="IPR035906">
    <property type="entry name" value="MetI-like_sf"/>
</dbReference>
<dbReference type="PROSITE" id="PS50928">
    <property type="entry name" value="ABC_TM1"/>
    <property type="match status" value="1"/>
</dbReference>
<evidence type="ECO:0000256" key="8">
    <source>
        <dbReference type="ARBA" id="ARBA00023136"/>
    </source>
</evidence>
<evidence type="ECO:0000256" key="4">
    <source>
        <dbReference type="ARBA" id="ARBA00022475"/>
    </source>
</evidence>
<keyword evidence="5" id="KW-0762">Sugar transport</keyword>
<evidence type="ECO:0000259" key="11">
    <source>
        <dbReference type="PROSITE" id="PS50928"/>
    </source>
</evidence>
<accession>A0A9D2UMV2</accession>
<feature type="domain" description="ABC transmembrane type-1" evidence="11">
    <location>
        <begin position="98"/>
        <end position="290"/>
    </location>
</feature>
<dbReference type="InterPro" id="IPR050901">
    <property type="entry name" value="BP-dep_ABC_trans_perm"/>
</dbReference>
<organism evidence="12 13">
    <name type="scientific">Brevibacterium epidermidis</name>
    <dbReference type="NCBI Taxonomy" id="1698"/>
    <lineage>
        <taxon>Bacteria</taxon>
        <taxon>Bacillati</taxon>
        <taxon>Actinomycetota</taxon>
        <taxon>Actinomycetes</taxon>
        <taxon>Micrococcales</taxon>
        <taxon>Brevibacteriaceae</taxon>
        <taxon>Brevibacterium</taxon>
    </lineage>
</organism>
<keyword evidence="3 9" id="KW-0813">Transport</keyword>
<reference evidence="12" key="1">
    <citation type="journal article" date="2021" name="PeerJ">
        <title>Extensive microbial diversity within the chicken gut microbiome revealed by metagenomics and culture.</title>
        <authorList>
            <person name="Gilroy R."/>
            <person name="Ravi A."/>
            <person name="Getino M."/>
            <person name="Pursley I."/>
            <person name="Horton D.L."/>
            <person name="Alikhan N.F."/>
            <person name="Baker D."/>
            <person name="Gharbi K."/>
            <person name="Hall N."/>
            <person name="Watson M."/>
            <person name="Adriaenssens E.M."/>
            <person name="Foster-Nyarko E."/>
            <person name="Jarju S."/>
            <person name="Secka A."/>
            <person name="Antonio M."/>
            <person name="Oren A."/>
            <person name="Chaudhuri R.R."/>
            <person name="La Ragione R."/>
            <person name="Hildebrand F."/>
            <person name="Pallen M.J."/>
        </authorList>
    </citation>
    <scope>NUCLEOTIDE SEQUENCE</scope>
    <source>
        <strain evidence="12">CHK139-4039</strain>
    </source>
</reference>
<feature type="transmembrane region" description="Helical" evidence="9">
    <location>
        <begin position="135"/>
        <end position="157"/>
    </location>
</feature>
<dbReference type="GO" id="GO:0042956">
    <property type="term" value="P:maltodextrin transmembrane transport"/>
    <property type="evidence" value="ECO:0007669"/>
    <property type="project" value="TreeGrafter"/>
</dbReference>
<dbReference type="GO" id="GO:0005886">
    <property type="term" value="C:plasma membrane"/>
    <property type="evidence" value="ECO:0007669"/>
    <property type="project" value="UniProtKB-SubCell"/>
</dbReference>
<keyword evidence="8 9" id="KW-0472">Membrane</keyword>
<reference evidence="12" key="2">
    <citation type="submission" date="2021-09" db="EMBL/GenBank/DDBJ databases">
        <authorList>
            <person name="Gilroy R."/>
        </authorList>
    </citation>
    <scope>NUCLEOTIDE SEQUENCE</scope>
    <source>
        <strain evidence="12">CHK139-4039</strain>
    </source>
</reference>
<dbReference type="PANTHER" id="PTHR32243">
    <property type="entry name" value="MALTOSE TRANSPORT SYSTEM PERMEASE-RELATED"/>
    <property type="match status" value="1"/>
</dbReference>
<keyword evidence="7 9" id="KW-1133">Transmembrane helix</keyword>
<feature type="region of interest" description="Disordered" evidence="10">
    <location>
        <begin position="1"/>
        <end position="22"/>
    </location>
</feature>
<dbReference type="SUPFAM" id="SSF161098">
    <property type="entry name" value="MetI-like"/>
    <property type="match status" value="1"/>
</dbReference>
<dbReference type="AlphaFoldDB" id="A0A9D2UMV2"/>
<evidence type="ECO:0000256" key="5">
    <source>
        <dbReference type="ARBA" id="ARBA00022597"/>
    </source>
</evidence>
<gene>
    <name evidence="12" type="ORF">K8V74_06885</name>
</gene>
<dbReference type="Pfam" id="PF00528">
    <property type="entry name" value="BPD_transp_1"/>
    <property type="match status" value="1"/>
</dbReference>
<feature type="transmembrane region" description="Helical" evidence="9">
    <location>
        <begin position="169"/>
        <end position="189"/>
    </location>
</feature>
<evidence type="ECO:0000256" key="10">
    <source>
        <dbReference type="SAM" id="MobiDB-lite"/>
    </source>
</evidence>
<evidence type="ECO:0000256" key="6">
    <source>
        <dbReference type="ARBA" id="ARBA00022692"/>
    </source>
</evidence>
<comment type="caution">
    <text evidence="12">The sequence shown here is derived from an EMBL/GenBank/DDBJ whole genome shotgun (WGS) entry which is preliminary data.</text>
</comment>
<feature type="transmembrane region" description="Helical" evidence="9">
    <location>
        <begin position="39"/>
        <end position="60"/>
    </location>
</feature>
<sequence>MSSDIIGTTRPSGTGRTARAGGSVRRTGTAALWDRAKTILIHIELAVLAVVVIYPLVWVVGASFGATGGLAQASAIPSDPSLANYVRLLTATDFPRWYLNSFIVATSNMVLSVVISAFSAYIFSRLRFRGRTFALTSMLILQIFPAFLSAIAVYMLFLNFGLLDSLTGLIVASLAAQLPYNTWLLKGYVDGISTSFDEAALIDGASRTRIFTRIILPLMKPMLTFVAITQFAVPWMDFILPKLLISSPQHKTIAIGLFEMIADETRNEFTTFAAGAVLVAVPITILYVVLQKHLISGLTAGGEKG</sequence>
<keyword evidence="4" id="KW-1003">Cell membrane</keyword>
<comment type="similarity">
    <text evidence="2">Belongs to the binding-protein-dependent transport system permease family. MalFG subfamily.</text>
</comment>
<dbReference type="PANTHER" id="PTHR32243:SF50">
    <property type="entry name" value="MALTOSE_MALTODEXTRIN TRANSPORT SYSTEM PERMEASE PROTEIN MALG"/>
    <property type="match status" value="1"/>
</dbReference>
<protein>
    <submittedName>
        <fullName evidence="12">Sugar ABC transporter permease</fullName>
    </submittedName>
</protein>
<comment type="subcellular location">
    <subcellularLocation>
        <location evidence="1 9">Cell membrane</location>
        <topology evidence="1 9">Multi-pass membrane protein</topology>
    </subcellularLocation>
</comment>
<evidence type="ECO:0000256" key="3">
    <source>
        <dbReference type="ARBA" id="ARBA00022448"/>
    </source>
</evidence>
<evidence type="ECO:0000256" key="7">
    <source>
        <dbReference type="ARBA" id="ARBA00022989"/>
    </source>
</evidence>
<dbReference type="InterPro" id="IPR000515">
    <property type="entry name" value="MetI-like"/>
</dbReference>
<evidence type="ECO:0000256" key="1">
    <source>
        <dbReference type="ARBA" id="ARBA00004651"/>
    </source>
</evidence>
<evidence type="ECO:0000313" key="12">
    <source>
        <dbReference type="EMBL" id="HJE77656.1"/>
    </source>
</evidence>
<proteinExistence type="inferred from homology"/>
<keyword evidence="6 9" id="KW-0812">Transmembrane</keyword>
<dbReference type="GO" id="GO:0015423">
    <property type="term" value="F:ABC-type maltose transporter activity"/>
    <property type="evidence" value="ECO:0007669"/>
    <property type="project" value="TreeGrafter"/>
</dbReference>
<dbReference type="Gene3D" id="1.10.3720.10">
    <property type="entry name" value="MetI-like"/>
    <property type="match status" value="1"/>
</dbReference>
<evidence type="ECO:0000256" key="9">
    <source>
        <dbReference type="RuleBase" id="RU363032"/>
    </source>
</evidence>
<evidence type="ECO:0000313" key="13">
    <source>
        <dbReference type="Proteomes" id="UP000743760"/>
    </source>
</evidence>